<accession>Q03G19</accession>
<dbReference type="Gene3D" id="3.30.2000.30">
    <property type="match status" value="1"/>
</dbReference>
<evidence type="ECO:0000313" key="2">
    <source>
        <dbReference type="Proteomes" id="UP000000773"/>
    </source>
</evidence>
<name>Q03G19_PEDPA</name>
<dbReference type="STRING" id="278197.PEPE_0792"/>
<evidence type="ECO:0000313" key="1">
    <source>
        <dbReference type="EMBL" id="ABJ67853.1"/>
    </source>
</evidence>
<gene>
    <name evidence="1" type="ordered locus">PEPE_0792</name>
</gene>
<protein>
    <recommendedName>
        <fullName evidence="3">DUF3168 domain-containing protein</fullName>
    </recommendedName>
</protein>
<dbReference type="AlphaFoldDB" id="Q03G19"/>
<dbReference type="HOGENOM" id="CLU_154438_1_0_9"/>
<sequence length="127" mass="14845">MQDVYDYYFRLSKKSGYNTYDYLPPQSEKVKYPFVYIGNLEEIPSQTKTNLTGSVVLNIDCWGTPKQRLIISEMVERFFYASIGRVNTENYHFYGNAQQQSKRMQLDTSVPNSTLMRGMVTIELQIL</sequence>
<dbReference type="Proteomes" id="UP000000773">
    <property type="component" value="Chromosome"/>
</dbReference>
<dbReference type="InterPro" id="IPR053745">
    <property type="entry name" value="Viral_Tail_Comp_sf"/>
</dbReference>
<reference evidence="1 2" key="1">
    <citation type="journal article" date="2006" name="Proc. Natl. Acad. Sci. U.S.A.">
        <title>Comparative genomics of the lactic acid bacteria.</title>
        <authorList>
            <person name="Makarova K."/>
            <person name="Slesarev A."/>
            <person name="Wolf Y."/>
            <person name="Sorokin A."/>
            <person name="Mirkin B."/>
            <person name="Koonin E."/>
            <person name="Pavlov A."/>
            <person name="Pavlova N."/>
            <person name="Karamychev V."/>
            <person name="Polouchine N."/>
            <person name="Shakhova V."/>
            <person name="Grigoriev I."/>
            <person name="Lou Y."/>
            <person name="Rohksar D."/>
            <person name="Lucas S."/>
            <person name="Huang K."/>
            <person name="Goodstein D.M."/>
            <person name="Hawkins T."/>
            <person name="Plengvidhya V."/>
            <person name="Welker D."/>
            <person name="Hughes J."/>
            <person name="Goh Y."/>
            <person name="Benson A."/>
            <person name="Baldwin K."/>
            <person name="Lee J.H."/>
            <person name="Diaz-Muniz I."/>
            <person name="Dosti B."/>
            <person name="Smeianov V."/>
            <person name="Wechter W."/>
            <person name="Barabote R."/>
            <person name="Lorca G."/>
            <person name="Altermann E."/>
            <person name="Barrangou R."/>
            <person name="Ganesan B."/>
            <person name="Xie Y."/>
            <person name="Rawsthorne H."/>
            <person name="Tamir D."/>
            <person name="Parker C."/>
            <person name="Breidt F."/>
            <person name="Broadbent J."/>
            <person name="Hutkins R."/>
            <person name="O'Sullivan D."/>
            <person name="Steele J."/>
            <person name="Unlu G."/>
            <person name="Saier M."/>
            <person name="Klaenhammer T."/>
            <person name="Richardson P."/>
            <person name="Kozyavkin S."/>
            <person name="Weimer B."/>
            <person name="Mills D."/>
        </authorList>
    </citation>
    <scope>NUCLEOTIDE SEQUENCE [LARGE SCALE GENOMIC DNA]</scope>
    <source>
        <strain evidence="2">ATCC 25745 / CCUG 21536 / LMG 10740 / 183-1w</strain>
    </source>
</reference>
<dbReference type="eggNOG" id="ENOG5033CCI">
    <property type="taxonomic scope" value="Bacteria"/>
</dbReference>
<evidence type="ECO:0008006" key="3">
    <source>
        <dbReference type="Google" id="ProtNLM"/>
    </source>
</evidence>
<proteinExistence type="predicted"/>
<organism evidence="1 2">
    <name type="scientific">Pediococcus pentosaceus (strain ATCC 25745 / CCUG 21536 / LMG 10740 / 183-1w)</name>
    <dbReference type="NCBI Taxonomy" id="278197"/>
    <lineage>
        <taxon>Bacteria</taxon>
        <taxon>Bacillati</taxon>
        <taxon>Bacillota</taxon>
        <taxon>Bacilli</taxon>
        <taxon>Lactobacillales</taxon>
        <taxon>Lactobacillaceae</taxon>
        <taxon>Pediococcus</taxon>
    </lineage>
</organism>
<dbReference type="KEGG" id="ppe:PEPE_0792"/>
<dbReference type="EMBL" id="CP000422">
    <property type="protein sequence ID" value="ABJ67853.1"/>
    <property type="molecule type" value="Genomic_DNA"/>
</dbReference>